<protein>
    <recommendedName>
        <fullName evidence="8">Protein kinase domain-containing protein</fullName>
    </recommendedName>
</protein>
<accession>A0A814LWF1</accession>
<dbReference type="PANTHER" id="PTHR24342:SF20">
    <property type="entry name" value="MYOSIN LIGHT CHAIN KINASE, SMOOTH MUSCLE"/>
    <property type="match status" value="1"/>
</dbReference>
<feature type="compositionally biased region" description="Polar residues" evidence="7">
    <location>
        <begin position="524"/>
        <end position="560"/>
    </location>
</feature>
<name>A0A814LWF1_9BILA</name>
<evidence type="ECO:0000256" key="7">
    <source>
        <dbReference type="SAM" id="MobiDB-lite"/>
    </source>
</evidence>
<dbReference type="InterPro" id="IPR011009">
    <property type="entry name" value="Kinase-like_dom_sf"/>
</dbReference>
<dbReference type="FunFam" id="1.10.510.10:FF:000594">
    <property type="entry name" value="Myosin light chain kinase isoform-III"/>
    <property type="match status" value="1"/>
</dbReference>
<feature type="binding site" evidence="6">
    <location>
        <position position="805"/>
    </location>
    <ligand>
        <name>ATP</name>
        <dbReference type="ChEBI" id="CHEBI:30616"/>
    </ligand>
</feature>
<evidence type="ECO:0000256" key="4">
    <source>
        <dbReference type="ARBA" id="ARBA00022777"/>
    </source>
</evidence>
<keyword evidence="3 6" id="KW-0547">Nucleotide-binding</keyword>
<dbReference type="OrthoDB" id="10260894at2759"/>
<dbReference type="PANTHER" id="PTHR24342">
    <property type="entry name" value="SERINE/THREONINE-PROTEIN KINASE 17"/>
    <property type="match status" value="1"/>
</dbReference>
<dbReference type="Gene3D" id="3.30.200.20">
    <property type="entry name" value="Phosphorylase Kinase, domain 1"/>
    <property type="match status" value="1"/>
</dbReference>
<evidence type="ECO:0000313" key="10">
    <source>
        <dbReference type="EMBL" id="CAF3836569.1"/>
    </source>
</evidence>
<evidence type="ECO:0000313" key="11">
    <source>
        <dbReference type="Proteomes" id="UP000663829"/>
    </source>
</evidence>
<dbReference type="SUPFAM" id="SSF56112">
    <property type="entry name" value="Protein kinase-like (PK-like)"/>
    <property type="match status" value="1"/>
</dbReference>
<dbReference type="AlphaFoldDB" id="A0A814LWF1"/>
<feature type="region of interest" description="Disordered" evidence="7">
    <location>
        <begin position="230"/>
        <end position="269"/>
    </location>
</feature>
<dbReference type="EMBL" id="CAJOBC010004671">
    <property type="protein sequence ID" value="CAF3836569.1"/>
    <property type="molecule type" value="Genomic_DNA"/>
</dbReference>
<dbReference type="GO" id="GO:0043065">
    <property type="term" value="P:positive regulation of apoptotic process"/>
    <property type="evidence" value="ECO:0007669"/>
    <property type="project" value="TreeGrafter"/>
</dbReference>
<dbReference type="GO" id="GO:0005524">
    <property type="term" value="F:ATP binding"/>
    <property type="evidence" value="ECO:0007669"/>
    <property type="project" value="UniProtKB-UniRule"/>
</dbReference>
<feature type="region of interest" description="Disordered" evidence="7">
    <location>
        <begin position="64"/>
        <end position="101"/>
    </location>
</feature>
<dbReference type="PROSITE" id="PS00108">
    <property type="entry name" value="PROTEIN_KINASE_ST"/>
    <property type="match status" value="1"/>
</dbReference>
<keyword evidence="5 6" id="KW-0067">ATP-binding</keyword>
<dbReference type="PROSITE" id="PS50011">
    <property type="entry name" value="PROTEIN_KINASE_DOM"/>
    <property type="match status" value="1"/>
</dbReference>
<dbReference type="FunFam" id="3.30.200.20:FF:000042">
    <property type="entry name" value="Aurora kinase A"/>
    <property type="match status" value="1"/>
</dbReference>
<keyword evidence="1" id="KW-0723">Serine/threonine-protein kinase</keyword>
<feature type="compositionally biased region" description="Basic and acidic residues" evidence="7">
    <location>
        <begin position="1"/>
        <end position="11"/>
    </location>
</feature>
<keyword evidence="11" id="KW-1185">Reference proteome</keyword>
<feature type="compositionally biased region" description="Pro residues" evidence="7">
    <location>
        <begin position="17"/>
        <end position="28"/>
    </location>
</feature>
<evidence type="ECO:0000256" key="1">
    <source>
        <dbReference type="ARBA" id="ARBA00022527"/>
    </source>
</evidence>
<reference evidence="9" key="1">
    <citation type="submission" date="2021-02" db="EMBL/GenBank/DDBJ databases">
        <authorList>
            <person name="Nowell W R."/>
        </authorList>
    </citation>
    <scope>NUCLEOTIDE SEQUENCE</scope>
</reference>
<keyword evidence="2" id="KW-0808">Transferase</keyword>
<dbReference type="GO" id="GO:0005634">
    <property type="term" value="C:nucleus"/>
    <property type="evidence" value="ECO:0007669"/>
    <property type="project" value="TreeGrafter"/>
</dbReference>
<evidence type="ECO:0000256" key="6">
    <source>
        <dbReference type="PROSITE-ProRule" id="PRU10141"/>
    </source>
</evidence>
<dbReference type="Proteomes" id="UP000663829">
    <property type="component" value="Unassembled WGS sequence"/>
</dbReference>
<organism evidence="9 11">
    <name type="scientific">Didymodactylos carnosus</name>
    <dbReference type="NCBI Taxonomy" id="1234261"/>
    <lineage>
        <taxon>Eukaryota</taxon>
        <taxon>Metazoa</taxon>
        <taxon>Spiralia</taxon>
        <taxon>Gnathifera</taxon>
        <taxon>Rotifera</taxon>
        <taxon>Eurotatoria</taxon>
        <taxon>Bdelloidea</taxon>
        <taxon>Philodinida</taxon>
        <taxon>Philodinidae</taxon>
        <taxon>Didymodactylos</taxon>
    </lineage>
</organism>
<evidence type="ECO:0000313" key="9">
    <source>
        <dbReference type="EMBL" id="CAF1069322.1"/>
    </source>
</evidence>
<dbReference type="GO" id="GO:0035556">
    <property type="term" value="P:intracellular signal transduction"/>
    <property type="evidence" value="ECO:0007669"/>
    <property type="project" value="TreeGrafter"/>
</dbReference>
<feature type="region of interest" description="Disordered" evidence="7">
    <location>
        <begin position="439"/>
        <end position="511"/>
    </location>
</feature>
<keyword evidence="4" id="KW-0418">Kinase</keyword>
<dbReference type="Gene3D" id="1.10.510.10">
    <property type="entry name" value="Transferase(Phosphotransferase) domain 1"/>
    <property type="match status" value="1"/>
</dbReference>
<feature type="compositionally biased region" description="Polar residues" evidence="7">
    <location>
        <begin position="259"/>
        <end position="269"/>
    </location>
</feature>
<feature type="compositionally biased region" description="Polar residues" evidence="7">
    <location>
        <begin position="459"/>
        <end position="511"/>
    </location>
</feature>
<dbReference type="GO" id="GO:0004674">
    <property type="term" value="F:protein serine/threonine kinase activity"/>
    <property type="evidence" value="ECO:0007669"/>
    <property type="project" value="UniProtKB-KW"/>
</dbReference>
<dbReference type="InterPro" id="IPR017441">
    <property type="entry name" value="Protein_kinase_ATP_BS"/>
</dbReference>
<dbReference type="Proteomes" id="UP000681722">
    <property type="component" value="Unassembled WGS sequence"/>
</dbReference>
<feature type="compositionally biased region" description="Low complexity" evidence="7">
    <location>
        <begin position="439"/>
        <end position="458"/>
    </location>
</feature>
<dbReference type="SMART" id="SM00220">
    <property type="entry name" value="S_TKc"/>
    <property type="match status" value="1"/>
</dbReference>
<evidence type="ECO:0000259" key="8">
    <source>
        <dbReference type="PROSITE" id="PS50011"/>
    </source>
</evidence>
<dbReference type="CDD" id="cd14103">
    <property type="entry name" value="STKc_MLCK"/>
    <property type="match status" value="1"/>
</dbReference>
<feature type="domain" description="Protein kinase" evidence="8">
    <location>
        <begin position="776"/>
        <end position="1031"/>
    </location>
</feature>
<sequence length="1082" mass="121776">MHRWTSVDDVRFRRKPPPPLPPQSPPPLSYRSINSNNNNQNSAALYINVATPFYLNKDNDHLGNSISSQSTDKRTTSFNNGDRYQYSTSTHAQNDKPLSSSRDYYVTTLPTKTNTTAVQLPSYSTTYTFSLNQPLRSSQSLTSLTSIESPSTSLSFNDKNLADIIEEPSSSSKDNITDNDVSDKTKVRSYKTALNLPQPRVADIVNLFEKGSVSNMSSSIIKFQKPTNTRIASPRCSTSSTSSMENGGSCLSPPSSSPTNGSVRTNHLTHKNSVFSKLWERRNDVSQKKQSIPTSSVPSTSFNFPNNGPIVVVEKANSQIQKSSPIIVYERISSENNQTTFRTNHDRNENNLKRPLKQTTNNNIYRTELIPKLFTPVTLNIIPTPSTNTFTKTLDQSNVLVNDDDSAIQLSPIIITHATSEDSLLAGSENTLSILSRSSTTATTTDSSNSDNQDTSSSIGSCESKNIFKSNIPTKNPSFARPTISSMQKTRNTTDQHSSFTKPDENNSIPVTFQRRKSLENLSTLDIPSSATSPTTIKSSTTFQRQTLGRGSLRVSSTSSKPHESIIPKSTPVVISSKKEPVYSEFKKFSDTKAISCENLSKETKISFNGLRNEQQPHRTKLWTVDEDNLDENISSFKPLPVVETPVVNNNSVNDDKRLSPSPTIAINSSYIEEKNTISSATNNGTMLKRGRFMSEANLLDQYRRFSSEDAIRSDSTLFNPNKPLKYKQDSLIKLYGADAQRIMHPSEVVLEDDVDPPFLPRNVVIKKTKWITDEYELLEFLGRGKFGEVKRCREKSTERQLAAKFIQISKEQDRIEAINEIDVMKALQHPRLLQLYDAYEKKGEICLIMELITGGELFERVIDDDFILTERLCELYMMQICEGVQFMHSSNIIHLDMKPENILCLNRDGHRIKIIDFGLARKYDPTKQLKVLFGTPEFVAPEVINFDRVGYGTDMWSVGVICYVLLSGLSPFMGDNDNDTYANINRANYDFDDEAFTDISADAKDFISKLLIKDKEKRLAAKQCLQHPWLTRHPKTVSPKNIDDETEKKLSTKKLRRFVIRRRWQKAVNALLALQRMGMTL</sequence>
<gene>
    <name evidence="9" type="ORF">GPM918_LOCUS17190</name>
    <name evidence="10" type="ORF">SRO942_LOCUS17186</name>
</gene>
<feature type="region of interest" description="Disordered" evidence="7">
    <location>
        <begin position="524"/>
        <end position="568"/>
    </location>
</feature>
<feature type="region of interest" description="Disordered" evidence="7">
    <location>
        <begin position="1"/>
        <end position="36"/>
    </location>
</feature>
<evidence type="ECO:0000256" key="2">
    <source>
        <dbReference type="ARBA" id="ARBA00022679"/>
    </source>
</evidence>
<dbReference type="EMBL" id="CAJNOQ010004672">
    <property type="protein sequence ID" value="CAF1069322.1"/>
    <property type="molecule type" value="Genomic_DNA"/>
</dbReference>
<comment type="caution">
    <text evidence="9">The sequence shown here is derived from an EMBL/GenBank/DDBJ whole genome shotgun (WGS) entry which is preliminary data.</text>
</comment>
<dbReference type="PROSITE" id="PS00107">
    <property type="entry name" value="PROTEIN_KINASE_ATP"/>
    <property type="match status" value="1"/>
</dbReference>
<dbReference type="Pfam" id="PF00069">
    <property type="entry name" value="Pkinase"/>
    <property type="match status" value="1"/>
</dbReference>
<dbReference type="InterPro" id="IPR008271">
    <property type="entry name" value="Ser/Thr_kinase_AS"/>
</dbReference>
<evidence type="ECO:0000256" key="3">
    <source>
        <dbReference type="ARBA" id="ARBA00022741"/>
    </source>
</evidence>
<dbReference type="InterPro" id="IPR000719">
    <property type="entry name" value="Prot_kinase_dom"/>
</dbReference>
<proteinExistence type="predicted"/>
<evidence type="ECO:0000256" key="5">
    <source>
        <dbReference type="ARBA" id="ARBA00022840"/>
    </source>
</evidence>